<dbReference type="EMBL" id="KR029587">
    <property type="protein sequence ID" value="AKH46922.1"/>
    <property type="molecule type" value="Genomic_DNA"/>
</dbReference>
<reference evidence="1" key="2">
    <citation type="submission" date="2015-03" db="EMBL/GenBank/DDBJ databases">
        <authorList>
            <person name="Chow C.-E.T."/>
            <person name="Winget D.M."/>
            <person name="White R.A.III."/>
            <person name="Hallam S.J."/>
            <person name="Suttle C.A."/>
        </authorList>
    </citation>
    <scope>NUCLEOTIDE SEQUENCE</scope>
    <source>
        <strain evidence="1">Anoxic2_3</strain>
    </source>
</reference>
<organism evidence="1">
    <name type="scientific">uncultured marine virus</name>
    <dbReference type="NCBI Taxonomy" id="186617"/>
    <lineage>
        <taxon>Viruses</taxon>
        <taxon>environmental samples</taxon>
    </lineage>
</organism>
<accession>A0A0F7L5Z0</accession>
<reference evidence="1" key="1">
    <citation type="journal article" date="2015" name="Front. Microbiol.">
        <title>Combining genomic sequencing methods to explore viral diversity and reveal potential virus-host interactions.</title>
        <authorList>
            <person name="Chow C.E."/>
            <person name="Winget D.M."/>
            <person name="White R.A.III."/>
            <person name="Hallam S.J."/>
            <person name="Suttle C.A."/>
        </authorList>
    </citation>
    <scope>NUCLEOTIDE SEQUENCE</scope>
    <source>
        <strain evidence="1">Anoxic2_3</strain>
    </source>
</reference>
<name>A0A0F7L5Z0_9VIRU</name>
<protein>
    <submittedName>
        <fullName evidence="1">Uncharacterized protein</fullName>
    </submittedName>
</protein>
<proteinExistence type="predicted"/>
<evidence type="ECO:0000313" key="1">
    <source>
        <dbReference type="EMBL" id="AKH46922.1"/>
    </source>
</evidence>
<sequence>MVGGSFCLPSGLAVLVGACACEPLQVHHGGFLMLYVLRRWLGDDLPPINLITYKDREEAVEEMGILAQAFPLFTFDIWEGTEVDLRAQGVTH</sequence>